<evidence type="ECO:0000313" key="4">
    <source>
        <dbReference type="EMBL" id="ACY20209.1"/>
    </source>
</evidence>
<comment type="function">
    <text evidence="1">Involved in the transposition of the insertion sequence.</text>
</comment>
<dbReference type="PANTHER" id="PTHR47515">
    <property type="entry name" value="LOW CALCIUM RESPONSE LOCUS PROTEIN T"/>
    <property type="match status" value="1"/>
</dbReference>
<dbReference type="InterPro" id="IPR012337">
    <property type="entry name" value="RNaseH-like_sf"/>
</dbReference>
<evidence type="ECO:0000256" key="2">
    <source>
        <dbReference type="SAM" id="MobiDB-lite"/>
    </source>
</evidence>
<name>D0L3L0_GORB4</name>
<dbReference type="Proteomes" id="UP000001219">
    <property type="component" value="Chromosome"/>
</dbReference>
<dbReference type="eggNOG" id="COG2801">
    <property type="taxonomic scope" value="Bacteria"/>
</dbReference>
<dbReference type="InterPro" id="IPR024282">
    <property type="entry name" value="DUF3376"/>
</dbReference>
<feature type="domain" description="Integrase catalytic" evidence="3">
    <location>
        <begin position="105"/>
        <end position="274"/>
    </location>
</feature>
<reference evidence="5" key="1">
    <citation type="submission" date="2009-10" db="EMBL/GenBank/DDBJ databases">
        <title>The complete chromosome of Gordonia bronchialis DSM 43247.</title>
        <authorList>
            <consortium name="US DOE Joint Genome Institute (JGI-PGF)"/>
            <person name="Lucas S."/>
            <person name="Copeland A."/>
            <person name="Lapidus A."/>
            <person name="Glavina del Rio T."/>
            <person name="Dalin E."/>
            <person name="Tice H."/>
            <person name="Bruce D."/>
            <person name="Goodwin L."/>
            <person name="Pitluck S."/>
            <person name="Kyrpides N."/>
            <person name="Mavromatis K."/>
            <person name="Ivanova N."/>
            <person name="Ovchinnikova G."/>
            <person name="Saunders E."/>
            <person name="Brettin T."/>
            <person name="Detter J.C."/>
            <person name="Han C."/>
            <person name="Larimer F."/>
            <person name="Land M."/>
            <person name="Hauser L."/>
            <person name="Markowitz V."/>
            <person name="Cheng J.-F."/>
            <person name="Hugenholtz P."/>
            <person name="Woyke T."/>
            <person name="Wu D."/>
            <person name="Jando M."/>
            <person name="Schneider S."/>
            <person name="Goeker M."/>
            <person name="Klenk H.-P."/>
            <person name="Eisen J.A."/>
        </authorList>
    </citation>
    <scope>NUCLEOTIDE SEQUENCE [LARGE SCALE GENOMIC DNA]</scope>
    <source>
        <strain evidence="5">ATCC 25592 / DSM 43247 / BCRC 13721 / JCM 3198 / KCTC 3076 / NBRC 16047 / NCTC 10667</strain>
    </source>
</reference>
<dbReference type="NCBIfam" id="NF033516">
    <property type="entry name" value="transpos_IS3"/>
    <property type="match status" value="1"/>
</dbReference>
<dbReference type="SUPFAM" id="SSF53098">
    <property type="entry name" value="Ribonuclease H-like"/>
    <property type="match status" value="1"/>
</dbReference>
<dbReference type="PANTHER" id="PTHR47515:SF1">
    <property type="entry name" value="BLR2054 PROTEIN"/>
    <property type="match status" value="1"/>
</dbReference>
<dbReference type="EMBL" id="CP001802">
    <property type="protein sequence ID" value="ACY20209.1"/>
    <property type="molecule type" value="Genomic_DNA"/>
</dbReference>
<evidence type="ECO:0000256" key="1">
    <source>
        <dbReference type="ARBA" id="ARBA00002286"/>
    </source>
</evidence>
<dbReference type="Pfam" id="PF13683">
    <property type="entry name" value="rve_3"/>
    <property type="match status" value="1"/>
</dbReference>
<dbReference type="GO" id="GO:0015074">
    <property type="term" value="P:DNA integration"/>
    <property type="evidence" value="ECO:0007669"/>
    <property type="project" value="InterPro"/>
</dbReference>
<evidence type="ECO:0000259" key="3">
    <source>
        <dbReference type="PROSITE" id="PS50994"/>
    </source>
</evidence>
<dbReference type="AlphaFoldDB" id="D0L3L0"/>
<keyword evidence="5" id="KW-1185">Reference proteome</keyword>
<dbReference type="InterPro" id="IPR036397">
    <property type="entry name" value="RNaseH_sf"/>
</dbReference>
<dbReference type="Pfam" id="PF13276">
    <property type="entry name" value="HTH_21"/>
    <property type="match status" value="1"/>
</dbReference>
<protein>
    <submittedName>
        <fullName evidence="4">Integrase catalytic region</fullName>
    </submittedName>
</protein>
<gene>
    <name evidence="4" type="ordered locus">Gbro_0897</name>
</gene>
<dbReference type="GO" id="GO:0003676">
    <property type="term" value="F:nucleic acid binding"/>
    <property type="evidence" value="ECO:0007669"/>
    <property type="project" value="InterPro"/>
</dbReference>
<sequence length="442" mass="49589">MLKDVKNMSERMACRVVGLSRSAYRRLPQAHTPADPDAALREQLRVYARKNPRHGFRRAWAHLRFDDGIEINKKKVHRLWKDEGLQVRRAPRRKRAGQSSVPIVVADAPKVVWALDFQFDSTVDGKKVKIASMVDEHTRMSLLNIVDRSIPAERLIEELEKTFAIWGGPPMVLRMDNGPEFISEALQAFCAGSVGISYIPPGTPWNNGFIESFNNRLRDECLNRNCWPTLIEAAWSSKTSKTTTTTDSGTRRWATKPRPSTLPDAPTNITPWAARSTDDHNEEPALELPGPVTGDLPVQPPVDLELTLAGQSDLRDWPHRKLFGERWGHFGAFAWKCGREHDWLWGRLDCISLMADHLANGRISSSDLDSIKRDLMNEILQAELVESGNDSSGGNAADPTPTQSLPIARADVLSQRARFVFQMSAEQLLALASGFHAFSCRE</sequence>
<dbReference type="HOGENOM" id="CLU_619308_0_0_11"/>
<feature type="compositionally biased region" description="Low complexity" evidence="2">
    <location>
        <begin position="238"/>
        <end position="248"/>
    </location>
</feature>
<dbReference type="Pfam" id="PF11856">
    <property type="entry name" value="DUF3376"/>
    <property type="match status" value="1"/>
</dbReference>
<dbReference type="Gene3D" id="3.30.420.10">
    <property type="entry name" value="Ribonuclease H-like superfamily/Ribonuclease H"/>
    <property type="match status" value="1"/>
</dbReference>
<dbReference type="Pfam" id="PF00665">
    <property type="entry name" value="rve"/>
    <property type="match status" value="1"/>
</dbReference>
<evidence type="ECO:0000313" key="5">
    <source>
        <dbReference type="Proteomes" id="UP000001219"/>
    </source>
</evidence>
<organism evidence="4 5">
    <name type="scientific">Gordonia bronchialis (strain ATCC 25592 / DSM 43247 / BCRC 13721 / JCM 3198 / KCTC 3076 / NBRC 16047 / NCTC 10667)</name>
    <name type="common">Rhodococcus bronchialis</name>
    <dbReference type="NCBI Taxonomy" id="526226"/>
    <lineage>
        <taxon>Bacteria</taxon>
        <taxon>Bacillati</taxon>
        <taxon>Actinomycetota</taxon>
        <taxon>Actinomycetes</taxon>
        <taxon>Mycobacteriales</taxon>
        <taxon>Gordoniaceae</taxon>
        <taxon>Gordonia</taxon>
    </lineage>
</organism>
<dbReference type="STRING" id="526226.Gbro_0897"/>
<dbReference type="PROSITE" id="PS50994">
    <property type="entry name" value="INTEGRASE"/>
    <property type="match status" value="1"/>
</dbReference>
<dbReference type="InterPro" id="IPR025948">
    <property type="entry name" value="HTH-like_dom"/>
</dbReference>
<dbReference type="InterPro" id="IPR001584">
    <property type="entry name" value="Integrase_cat-core"/>
</dbReference>
<feature type="region of interest" description="Disordered" evidence="2">
    <location>
        <begin position="238"/>
        <end position="292"/>
    </location>
</feature>
<proteinExistence type="predicted"/>
<reference evidence="4 5" key="2">
    <citation type="journal article" date="2010" name="Stand. Genomic Sci.">
        <title>Complete genome sequence of Gordonia bronchialis type strain (3410).</title>
        <authorList>
            <person name="Ivanova N."/>
            <person name="Sikorski J."/>
            <person name="Jando M."/>
            <person name="Lapidus A."/>
            <person name="Nolan M."/>
            <person name="Lucas S."/>
            <person name="Del Rio T.G."/>
            <person name="Tice H."/>
            <person name="Copeland A."/>
            <person name="Cheng J.F."/>
            <person name="Chen F."/>
            <person name="Bruce D."/>
            <person name="Goodwin L."/>
            <person name="Pitluck S."/>
            <person name="Mavromatis K."/>
            <person name="Ovchinnikova G."/>
            <person name="Pati A."/>
            <person name="Chen A."/>
            <person name="Palaniappan K."/>
            <person name="Land M."/>
            <person name="Hauser L."/>
            <person name="Chang Y.J."/>
            <person name="Jeffries C.D."/>
            <person name="Chain P."/>
            <person name="Saunders E."/>
            <person name="Han C."/>
            <person name="Detter J.C."/>
            <person name="Brettin T."/>
            <person name="Rohde M."/>
            <person name="Goker M."/>
            <person name="Bristow J."/>
            <person name="Eisen J.A."/>
            <person name="Markowitz V."/>
            <person name="Hugenholtz P."/>
            <person name="Klenk H.P."/>
            <person name="Kyrpides N.C."/>
        </authorList>
    </citation>
    <scope>NUCLEOTIDE SEQUENCE [LARGE SCALE GENOMIC DNA]</scope>
    <source>
        <strain evidence="5">ATCC 25592 / DSM 43247 / BCRC 13721 / JCM 3198 / KCTC 3076 / NBRC 16047 / NCTC 10667</strain>
    </source>
</reference>
<accession>D0L3L0</accession>
<dbReference type="InterPro" id="IPR048020">
    <property type="entry name" value="Transpos_IS3"/>
</dbReference>
<dbReference type="KEGG" id="gbr:Gbro_0897"/>